<name>A0A0P1A8H0_PLAHL</name>
<proteinExistence type="predicted"/>
<dbReference type="AlphaFoldDB" id="A0A0P1A8H0"/>
<dbReference type="EMBL" id="CCYD01000207">
    <property type="protein sequence ID" value="CEG36498.1"/>
    <property type="molecule type" value="Genomic_DNA"/>
</dbReference>
<evidence type="ECO:0000313" key="2">
    <source>
        <dbReference type="Proteomes" id="UP000054928"/>
    </source>
</evidence>
<organism evidence="1 2">
    <name type="scientific">Plasmopara halstedii</name>
    <name type="common">Downy mildew of sunflower</name>
    <dbReference type="NCBI Taxonomy" id="4781"/>
    <lineage>
        <taxon>Eukaryota</taxon>
        <taxon>Sar</taxon>
        <taxon>Stramenopiles</taxon>
        <taxon>Oomycota</taxon>
        <taxon>Peronosporomycetes</taxon>
        <taxon>Peronosporales</taxon>
        <taxon>Peronosporaceae</taxon>
        <taxon>Plasmopara</taxon>
    </lineage>
</organism>
<reference evidence="2" key="1">
    <citation type="submission" date="2014-09" db="EMBL/GenBank/DDBJ databases">
        <authorList>
            <person name="Sharma Rahul"/>
            <person name="Thines Marco"/>
        </authorList>
    </citation>
    <scope>NUCLEOTIDE SEQUENCE [LARGE SCALE GENOMIC DNA]</scope>
</reference>
<accession>A0A0P1A8H0</accession>
<dbReference type="Proteomes" id="UP000054928">
    <property type="component" value="Unassembled WGS sequence"/>
</dbReference>
<sequence>MGGRMESVVSTLMHNVDGLQAIDGGKQKELSWIFEARANMRKFFFSRLPPFVAYENENSSLLNSSHW</sequence>
<dbReference type="RefSeq" id="XP_024572867.1">
    <property type="nucleotide sequence ID" value="XM_024721479.1"/>
</dbReference>
<protein>
    <submittedName>
        <fullName evidence="1">Uncharacterized protein</fullName>
    </submittedName>
</protein>
<dbReference type="GeneID" id="36398101"/>
<evidence type="ECO:0000313" key="1">
    <source>
        <dbReference type="EMBL" id="CEG36498.1"/>
    </source>
</evidence>
<keyword evidence="2" id="KW-1185">Reference proteome</keyword>